<evidence type="ECO:0000259" key="9">
    <source>
        <dbReference type="PROSITE" id="PS51370"/>
    </source>
</evidence>
<keyword evidence="5" id="KW-0804">Transcription</keyword>
<evidence type="ECO:0000256" key="4">
    <source>
        <dbReference type="ARBA" id="ARBA00023125"/>
    </source>
</evidence>
<feature type="compositionally biased region" description="Polar residues" evidence="7">
    <location>
        <begin position="262"/>
        <end position="276"/>
    </location>
</feature>
<dbReference type="InterPro" id="IPR005333">
    <property type="entry name" value="Transcription_factor_TCP"/>
</dbReference>
<evidence type="ECO:0000256" key="5">
    <source>
        <dbReference type="ARBA" id="ARBA00023163"/>
    </source>
</evidence>
<organism evidence="10 11">
    <name type="scientific">Quercus suber</name>
    <name type="common">Cork oak</name>
    <dbReference type="NCBI Taxonomy" id="58331"/>
    <lineage>
        <taxon>Eukaryota</taxon>
        <taxon>Viridiplantae</taxon>
        <taxon>Streptophyta</taxon>
        <taxon>Embryophyta</taxon>
        <taxon>Tracheophyta</taxon>
        <taxon>Spermatophyta</taxon>
        <taxon>Magnoliopsida</taxon>
        <taxon>eudicotyledons</taxon>
        <taxon>Gunneridae</taxon>
        <taxon>Pentapetalae</taxon>
        <taxon>rosids</taxon>
        <taxon>fabids</taxon>
        <taxon>Fagales</taxon>
        <taxon>Fagaceae</taxon>
        <taxon>Quercus</taxon>
    </lineage>
</organism>
<dbReference type="AlphaFoldDB" id="A0AAW0JQ10"/>
<feature type="region of interest" description="Disordered" evidence="7">
    <location>
        <begin position="231"/>
        <end position="250"/>
    </location>
</feature>
<proteinExistence type="predicted"/>
<reference evidence="10 11" key="1">
    <citation type="journal article" date="2018" name="Sci. Data">
        <title>The draft genome sequence of cork oak.</title>
        <authorList>
            <person name="Ramos A.M."/>
            <person name="Usie A."/>
            <person name="Barbosa P."/>
            <person name="Barros P.M."/>
            <person name="Capote T."/>
            <person name="Chaves I."/>
            <person name="Simoes F."/>
            <person name="Abreu I."/>
            <person name="Carrasquinho I."/>
            <person name="Faro C."/>
            <person name="Guimaraes J.B."/>
            <person name="Mendonca D."/>
            <person name="Nobrega F."/>
            <person name="Rodrigues L."/>
            <person name="Saibo N.J.M."/>
            <person name="Varela M.C."/>
            <person name="Egas C."/>
            <person name="Matos J."/>
            <person name="Miguel C.M."/>
            <person name="Oliveira M.M."/>
            <person name="Ricardo C.P."/>
            <person name="Goncalves S."/>
        </authorList>
    </citation>
    <scope>NUCLEOTIDE SEQUENCE [LARGE SCALE GENOMIC DNA]</scope>
    <source>
        <strain evidence="11">cv. HL8</strain>
    </source>
</reference>
<evidence type="ECO:0000313" key="10">
    <source>
        <dbReference type="EMBL" id="KAK7828316.1"/>
    </source>
</evidence>
<gene>
    <name evidence="10" type="primary">TCP12</name>
    <name evidence="10" type="ORF">CFP56_030382</name>
</gene>
<dbReference type="EMBL" id="PKMF04000506">
    <property type="protein sequence ID" value="KAK7828316.1"/>
    <property type="molecule type" value="Genomic_DNA"/>
</dbReference>
<dbReference type="GO" id="GO:2000032">
    <property type="term" value="P:regulation of secondary shoot formation"/>
    <property type="evidence" value="ECO:0007669"/>
    <property type="project" value="TreeGrafter"/>
</dbReference>
<dbReference type="PANTHER" id="PTHR31072">
    <property type="entry name" value="TRANSCRIPTION FACTOR TCP4-RELATED"/>
    <property type="match status" value="1"/>
</dbReference>
<dbReference type="PROSITE" id="PS51370">
    <property type="entry name" value="R"/>
    <property type="match status" value="1"/>
</dbReference>
<evidence type="ECO:0000259" key="8">
    <source>
        <dbReference type="PROSITE" id="PS51369"/>
    </source>
</evidence>
<dbReference type="PANTHER" id="PTHR31072:SF87">
    <property type="entry name" value="TRANSCRIPTION FACTOR TCP12"/>
    <property type="match status" value="1"/>
</dbReference>
<keyword evidence="4" id="KW-0238">DNA-binding</keyword>
<dbReference type="GO" id="GO:0005634">
    <property type="term" value="C:nucleus"/>
    <property type="evidence" value="ECO:0007669"/>
    <property type="project" value="UniProtKB-SubCell"/>
</dbReference>
<dbReference type="InterPro" id="IPR017887">
    <property type="entry name" value="TF_TCP_subgr"/>
</dbReference>
<feature type="region of interest" description="Disordered" evidence="7">
    <location>
        <begin position="256"/>
        <end position="276"/>
    </location>
</feature>
<comment type="subcellular location">
    <subcellularLocation>
        <location evidence="1">Nucleus</location>
    </subcellularLocation>
</comment>
<dbReference type="PROSITE" id="PS51369">
    <property type="entry name" value="TCP"/>
    <property type="match status" value="1"/>
</dbReference>
<evidence type="ECO:0000256" key="7">
    <source>
        <dbReference type="SAM" id="MobiDB-lite"/>
    </source>
</evidence>
<dbReference type="InterPro" id="IPR017888">
    <property type="entry name" value="CYC/TB1_R_domain"/>
</dbReference>
<dbReference type="Pfam" id="PF03634">
    <property type="entry name" value="TCP"/>
    <property type="match status" value="1"/>
</dbReference>
<evidence type="ECO:0000313" key="11">
    <source>
        <dbReference type="Proteomes" id="UP000237347"/>
    </source>
</evidence>
<dbReference type="Proteomes" id="UP000237347">
    <property type="component" value="Unassembled WGS sequence"/>
</dbReference>
<evidence type="ECO:0000256" key="2">
    <source>
        <dbReference type="ARBA" id="ARBA00022473"/>
    </source>
</evidence>
<evidence type="ECO:0000256" key="6">
    <source>
        <dbReference type="ARBA" id="ARBA00023242"/>
    </source>
</evidence>
<evidence type="ECO:0000256" key="3">
    <source>
        <dbReference type="ARBA" id="ARBA00023015"/>
    </source>
</evidence>
<keyword evidence="6" id="KW-0539">Nucleus</keyword>
<dbReference type="GO" id="GO:0043565">
    <property type="term" value="F:sequence-specific DNA binding"/>
    <property type="evidence" value="ECO:0007669"/>
    <property type="project" value="TreeGrafter"/>
</dbReference>
<accession>A0AAW0JQ10</accession>
<name>A0AAW0JQ10_QUESU</name>
<feature type="domain" description="TCP" evidence="8">
    <location>
        <begin position="115"/>
        <end position="173"/>
    </location>
</feature>
<keyword evidence="2" id="KW-0217">Developmental protein</keyword>
<protein>
    <submittedName>
        <fullName evidence="10">Transcription factor tcp12</fullName>
    </submittedName>
</protein>
<feature type="compositionally biased region" description="Basic residues" evidence="7">
    <location>
        <begin position="108"/>
        <end position="121"/>
    </location>
</feature>
<feature type="domain" description="R" evidence="9">
    <location>
        <begin position="233"/>
        <end position="250"/>
    </location>
</feature>
<evidence type="ECO:0000256" key="1">
    <source>
        <dbReference type="ARBA" id="ARBA00004123"/>
    </source>
</evidence>
<keyword evidence="11" id="KW-1185">Reference proteome</keyword>
<dbReference type="GO" id="GO:0003700">
    <property type="term" value="F:DNA-binding transcription factor activity"/>
    <property type="evidence" value="ECO:0007669"/>
    <property type="project" value="InterPro"/>
</dbReference>
<sequence length="470" mass="52572">MFPCSNSHSPFTYTNQTMLEKCFANDENTSSHLAPLFAEDDDQFFSNLFLQQQFFVGTISSQAQTENSVVASDNIKEASSNNTVSEQLIPSKRTIPKKKSNGGPKQTSPRKRTGKKDRHSKICTAQGPRDRRMRLSLQIARKFFDLQDMLGFDKASKTIEWLFSKSKTAIKELTESTMSQVKQFSCSDAAKSTVSFTSESEVVSENLEIVDDGEFVNRLARVKKNRKIHRVARDSRDKARERARERTREKMIIRDLEKSKQSSEASPSNLGQVWSSTPLETGEKACFCSQEMKSSLRMMPEVEEPSINNHLLEHQINSVSINENNLGIMGANSSHNVTVSSGGNFEEDFPGFPVNWNSKNANMQSFCCRTTSMAVEPSTGDVPVKLPSAIVTATSKPQEMKPTSIFTTTYNAQEQMLSSIFMTTPNTTPKQSPSSYFITSSNSQHQNPTSNLLATSNNSLQSHCLENQFF</sequence>
<comment type="caution">
    <text evidence="10">The sequence shown here is derived from an EMBL/GenBank/DDBJ whole genome shotgun (WGS) entry which is preliminary data.</text>
</comment>
<feature type="region of interest" description="Disordered" evidence="7">
    <location>
        <begin position="80"/>
        <end position="122"/>
    </location>
</feature>
<keyword evidence="3" id="KW-0805">Transcription regulation</keyword>